<dbReference type="PROSITE" id="PS51257">
    <property type="entry name" value="PROKAR_LIPOPROTEIN"/>
    <property type="match status" value="1"/>
</dbReference>
<organism evidence="2 3">
    <name type="scientific">Actinoplanes aureus</name>
    <dbReference type="NCBI Taxonomy" id="2792083"/>
    <lineage>
        <taxon>Bacteria</taxon>
        <taxon>Bacillati</taxon>
        <taxon>Actinomycetota</taxon>
        <taxon>Actinomycetes</taxon>
        <taxon>Micromonosporales</taxon>
        <taxon>Micromonosporaceae</taxon>
        <taxon>Actinoplanes</taxon>
    </lineage>
</organism>
<accession>A0A931G1J1</accession>
<comment type="caution">
    <text evidence="2">The sequence shown here is derived from an EMBL/GenBank/DDBJ whole genome shotgun (WGS) entry which is preliminary data.</text>
</comment>
<evidence type="ECO:0000313" key="3">
    <source>
        <dbReference type="Proteomes" id="UP000598146"/>
    </source>
</evidence>
<protein>
    <recommendedName>
        <fullName evidence="4">Lipoprotein</fullName>
    </recommendedName>
</protein>
<sequence>MPVRHTSTTALILAVIAATAGCVSPAKTNSAVDTYVCTLGADTIAQTISGHGVFLKVGETSTRTLAITVDPRSHARTYTATLIYELEGGAGVNPRLNAQVGQWAGGLAPSARAAIEGTAGMGFTYERTDSEEAEDLLSEKWPPDRWSRMIITLGARATGQTQALTSDLAGKVSVGSDAKAFLTLFSDGGFSITRS</sequence>
<reference evidence="2" key="1">
    <citation type="submission" date="2020-11" db="EMBL/GenBank/DDBJ databases">
        <title>Isolation and identification of active actinomycetes.</title>
        <authorList>
            <person name="Sun X."/>
        </authorList>
    </citation>
    <scope>NUCLEOTIDE SEQUENCE</scope>
    <source>
        <strain evidence="2">NEAU-A11</strain>
    </source>
</reference>
<dbReference type="AlphaFoldDB" id="A0A931G1J1"/>
<proteinExistence type="predicted"/>
<name>A0A931G1J1_9ACTN</name>
<feature type="chain" id="PRO_5038447082" description="Lipoprotein" evidence="1">
    <location>
        <begin position="21"/>
        <end position="195"/>
    </location>
</feature>
<evidence type="ECO:0008006" key="4">
    <source>
        <dbReference type="Google" id="ProtNLM"/>
    </source>
</evidence>
<keyword evidence="1" id="KW-0732">Signal</keyword>
<dbReference type="Proteomes" id="UP000598146">
    <property type="component" value="Unassembled WGS sequence"/>
</dbReference>
<feature type="signal peptide" evidence="1">
    <location>
        <begin position="1"/>
        <end position="20"/>
    </location>
</feature>
<gene>
    <name evidence="2" type="ORF">I4J89_37075</name>
</gene>
<keyword evidence="3" id="KW-1185">Reference proteome</keyword>
<evidence type="ECO:0000313" key="2">
    <source>
        <dbReference type="EMBL" id="MBG0567075.1"/>
    </source>
</evidence>
<evidence type="ECO:0000256" key="1">
    <source>
        <dbReference type="SAM" id="SignalP"/>
    </source>
</evidence>
<dbReference type="EMBL" id="JADQTO010000024">
    <property type="protein sequence ID" value="MBG0567075.1"/>
    <property type="molecule type" value="Genomic_DNA"/>
</dbReference>